<evidence type="ECO:0008006" key="3">
    <source>
        <dbReference type="Google" id="ProtNLM"/>
    </source>
</evidence>
<accession>A0A8H3GGB7</accession>
<proteinExistence type="predicted"/>
<protein>
    <recommendedName>
        <fullName evidence="3">F-box domain-containing protein</fullName>
    </recommendedName>
</protein>
<dbReference type="EMBL" id="CAJMWV010001911">
    <property type="protein sequence ID" value="CAE6449126.1"/>
    <property type="molecule type" value="Genomic_DNA"/>
</dbReference>
<name>A0A8H3GGB7_9AGAM</name>
<comment type="caution">
    <text evidence="1">The sequence shown here is derived from an EMBL/GenBank/DDBJ whole genome shotgun (WGS) entry which is preliminary data.</text>
</comment>
<sequence>MPSLASELVLQILEEACWSQFGAHTISQAALVCSSWRSLAQEVLFRNVDLTRVPESRTSAARAAPGILLASSGPSHAIRDAKTDSTSVESRASRLRALTAAVTPSVPTPRSQRATISFFNAIQINSPSPSDRAMRLSSLVRSVHLFISRSDQCQCSTSDTHLGGMCPKTCSTASPLPTGAITERDLVLILARLPDLQNVHVILDRVTSFSPLVIDAFRTSTTISSLNIHVLKRWYSRGNLSVSLNNAMQSGSGVASTASALDENSDLAVFQLVRALGPSLDTLILEGELPRDPPADATVPVVHARRPSLADSLDWNEEIVIEPAPECSLRELIWRGKLPPSPALLAWLLSAKAQGAPALRKRTRLEVLELCHLPPPDALAELLQEHISTLQSLRLHYFEAAHVEVVRQLLGRGSPVAPTPGARKQSSSSSKGRLRELVLHRQCSVAPDLLRAIQAQHVAVSQPCGQTLQVLQAPSERGFKYVTIAGGSKEANERVRLACEADGVAFRNVRALAPVW</sequence>
<dbReference type="Proteomes" id="UP000663831">
    <property type="component" value="Unassembled WGS sequence"/>
</dbReference>
<gene>
    <name evidence="1" type="ORF">RDB_LOCUS63961</name>
</gene>
<dbReference type="AlphaFoldDB" id="A0A8H3GGB7"/>
<reference evidence="1" key="1">
    <citation type="submission" date="2021-01" db="EMBL/GenBank/DDBJ databases">
        <authorList>
            <person name="Kaushik A."/>
        </authorList>
    </citation>
    <scope>NUCLEOTIDE SEQUENCE</scope>
    <source>
        <strain evidence="1">AG3-1AP</strain>
    </source>
</reference>
<evidence type="ECO:0000313" key="2">
    <source>
        <dbReference type="Proteomes" id="UP000663831"/>
    </source>
</evidence>
<organism evidence="1 2">
    <name type="scientific">Rhizoctonia solani</name>
    <dbReference type="NCBI Taxonomy" id="456999"/>
    <lineage>
        <taxon>Eukaryota</taxon>
        <taxon>Fungi</taxon>
        <taxon>Dikarya</taxon>
        <taxon>Basidiomycota</taxon>
        <taxon>Agaricomycotina</taxon>
        <taxon>Agaricomycetes</taxon>
        <taxon>Cantharellales</taxon>
        <taxon>Ceratobasidiaceae</taxon>
        <taxon>Rhizoctonia</taxon>
    </lineage>
</organism>
<evidence type="ECO:0000313" key="1">
    <source>
        <dbReference type="EMBL" id="CAE6449126.1"/>
    </source>
</evidence>